<dbReference type="PROSITE" id="PS50885">
    <property type="entry name" value="HAMP"/>
    <property type="match status" value="1"/>
</dbReference>
<evidence type="ECO:0000256" key="4">
    <source>
        <dbReference type="SAM" id="Coils"/>
    </source>
</evidence>
<organism evidence="9 10">
    <name type="scientific">Neorhizobium turbinariae</name>
    <dbReference type="NCBI Taxonomy" id="2937795"/>
    <lineage>
        <taxon>Bacteria</taxon>
        <taxon>Pseudomonadati</taxon>
        <taxon>Pseudomonadota</taxon>
        <taxon>Alphaproteobacteria</taxon>
        <taxon>Hyphomicrobiales</taxon>
        <taxon>Rhizobiaceae</taxon>
        <taxon>Rhizobium/Agrobacterium group</taxon>
        <taxon>Neorhizobium</taxon>
    </lineage>
</organism>
<dbReference type="SMART" id="SM00304">
    <property type="entry name" value="HAMP"/>
    <property type="match status" value="2"/>
</dbReference>
<evidence type="ECO:0000259" key="7">
    <source>
        <dbReference type="PROSITE" id="PS50885"/>
    </source>
</evidence>
<evidence type="ECO:0000313" key="10">
    <source>
        <dbReference type="Proteomes" id="UP001202827"/>
    </source>
</evidence>
<feature type="coiled-coil region" evidence="4">
    <location>
        <begin position="490"/>
        <end position="534"/>
    </location>
</feature>
<dbReference type="InterPro" id="IPR010910">
    <property type="entry name" value="Nitrate/nitrite_sensing_bac"/>
</dbReference>
<evidence type="ECO:0000256" key="2">
    <source>
        <dbReference type="ARBA" id="ARBA00029447"/>
    </source>
</evidence>
<feature type="domain" description="Methyl-accepting transducer" evidence="6">
    <location>
        <begin position="471"/>
        <end position="700"/>
    </location>
</feature>
<dbReference type="SUPFAM" id="SSF158472">
    <property type="entry name" value="HAMP domain-like"/>
    <property type="match status" value="1"/>
</dbReference>
<feature type="coiled-coil region" evidence="4">
    <location>
        <begin position="369"/>
        <end position="406"/>
    </location>
</feature>
<dbReference type="PROSITE" id="PS50906">
    <property type="entry name" value="NIT"/>
    <property type="match status" value="1"/>
</dbReference>
<keyword evidence="3" id="KW-0807">Transducer</keyword>
<dbReference type="SMART" id="SM00283">
    <property type="entry name" value="MA"/>
    <property type="match status" value="1"/>
</dbReference>
<comment type="similarity">
    <text evidence="2">Belongs to the methyl-accepting chemotaxis (MCP) protein family.</text>
</comment>
<evidence type="ECO:0000256" key="3">
    <source>
        <dbReference type="PROSITE-ProRule" id="PRU00284"/>
    </source>
</evidence>
<dbReference type="CDD" id="cd11386">
    <property type="entry name" value="MCP_signal"/>
    <property type="match status" value="1"/>
</dbReference>
<evidence type="ECO:0000313" key="9">
    <source>
        <dbReference type="EMBL" id="MCK8780015.1"/>
    </source>
</evidence>
<accession>A0ABT0IQ56</accession>
<gene>
    <name evidence="9" type="ORF">M0654_08460</name>
</gene>
<evidence type="ECO:0000256" key="5">
    <source>
        <dbReference type="SAM" id="Phobius"/>
    </source>
</evidence>
<dbReference type="EMBL" id="JALPRY010000009">
    <property type="protein sequence ID" value="MCK8780015.1"/>
    <property type="molecule type" value="Genomic_DNA"/>
</dbReference>
<dbReference type="InterPro" id="IPR003660">
    <property type="entry name" value="HAMP_dom"/>
</dbReference>
<dbReference type="PROSITE" id="PS50111">
    <property type="entry name" value="CHEMOTAXIS_TRANSDUC_2"/>
    <property type="match status" value="1"/>
</dbReference>
<comment type="caution">
    <text evidence="9">The sequence shown here is derived from an EMBL/GenBank/DDBJ whole genome shotgun (WGS) entry which is preliminary data.</text>
</comment>
<keyword evidence="5" id="KW-0812">Transmembrane</keyword>
<proteinExistence type="inferred from homology"/>
<dbReference type="CDD" id="cd06225">
    <property type="entry name" value="HAMP"/>
    <property type="match status" value="1"/>
</dbReference>
<dbReference type="SUPFAM" id="SSF58104">
    <property type="entry name" value="Methyl-accepting chemotaxis protein (MCP) signaling domain"/>
    <property type="match status" value="1"/>
</dbReference>
<dbReference type="InterPro" id="IPR004089">
    <property type="entry name" value="MCPsignal_dom"/>
</dbReference>
<dbReference type="PANTHER" id="PTHR43531">
    <property type="entry name" value="PROTEIN ICFG"/>
    <property type="match status" value="1"/>
</dbReference>
<name>A0ABT0IQ56_9HYPH</name>
<dbReference type="RefSeq" id="WP_248682715.1">
    <property type="nucleotide sequence ID" value="NZ_JALPRY010000009.1"/>
</dbReference>
<dbReference type="Proteomes" id="UP001202827">
    <property type="component" value="Unassembled WGS sequence"/>
</dbReference>
<keyword evidence="10" id="KW-1185">Reference proteome</keyword>
<dbReference type="Pfam" id="PF00672">
    <property type="entry name" value="HAMP"/>
    <property type="match status" value="1"/>
</dbReference>
<dbReference type="PANTHER" id="PTHR43531:SF11">
    <property type="entry name" value="METHYL-ACCEPTING CHEMOTAXIS PROTEIN 3"/>
    <property type="match status" value="1"/>
</dbReference>
<feature type="transmembrane region" description="Helical" evidence="5">
    <location>
        <begin position="309"/>
        <end position="335"/>
    </location>
</feature>
<evidence type="ECO:0000259" key="6">
    <source>
        <dbReference type="PROSITE" id="PS50111"/>
    </source>
</evidence>
<dbReference type="InterPro" id="IPR013587">
    <property type="entry name" value="Nitrate/nitrite_sensing"/>
</dbReference>
<sequence>MRLVDISVSKRLWAAVAVPMLAAGYIAYAQSSERLETYRGMSSIVTVSQEMVKIGGVVHSLQIERGLTTGFLTSRGTTNGPELRQARTASDSAMAGFADAMNTIMAAVDTDLSSARRSLEDKLARITALRASVDQLSANGQDVFTTYTSAISEIIVLADRLSNLTSNAEIALRMSGYVDLMQAKEAAGQERAFGNAFIIAGQADPARFGAFASFAGEQEALIASAFSTQDESQRAQYERMLADVSPVVEDFRAKIVGKGLGAPLEGLESKTWFTATTKRIDTLKEIESQNLKDISEQALEAAAAAYRDFLTLVVICLAGGLMTLALSGLMAMTVVRPIGRMVGAMRRLASGDLDFGPVTTGRKDEIGEMEQAVQIFQEAAVRNKELEEAEAERRAAAERERIAMQQKADAEAEARLVRATEIFAASMKRLAAGDMMCELQQPLDSHFEGLRQDFNASVRQLRETLQSVGISISTVAGGSREVSSASDDLSRRTEQQAASLEETAAALEEITANVSATSKRAAEARQVVRDAEAKAGQAGAVVENAVLAMERIEHAARQIGQIISVIDEIAFQTNLLALNAGVEAARAGDAGKGFAVVAQEVRELAQRSAKAAREIKELVGNSEAAVGEGVRLVSDTGTGLGEITELVQLVTRHMEAIATAAQEQSAGLLQINSAVNHMDQATQQNAAMVEEMNAASATLAHEGTTLNQLLAQFQLGSSEWTIERQAA</sequence>
<dbReference type="InterPro" id="IPR051310">
    <property type="entry name" value="MCP_chemotaxis"/>
</dbReference>
<keyword evidence="1" id="KW-0145">Chemotaxis</keyword>
<dbReference type="Pfam" id="PF00015">
    <property type="entry name" value="MCPsignal"/>
    <property type="match status" value="1"/>
</dbReference>
<evidence type="ECO:0000259" key="8">
    <source>
        <dbReference type="PROSITE" id="PS50906"/>
    </source>
</evidence>
<protein>
    <submittedName>
        <fullName evidence="9">Methyl-accepting chemotaxis protein</fullName>
    </submittedName>
</protein>
<reference evidence="9 10" key="1">
    <citation type="submission" date="2022-04" db="EMBL/GenBank/DDBJ databases">
        <title>Rhizobium coralii sp. nov., isolated from coral Turbinaria peltata.</title>
        <authorList>
            <person name="Sun H."/>
        </authorList>
    </citation>
    <scope>NUCLEOTIDE SEQUENCE [LARGE SCALE GENOMIC DNA]</scope>
    <source>
        <strain evidence="9 10">NTR19</strain>
    </source>
</reference>
<evidence type="ECO:0000256" key="1">
    <source>
        <dbReference type="ARBA" id="ARBA00022500"/>
    </source>
</evidence>
<feature type="domain" description="NIT" evidence="8">
    <location>
        <begin position="52"/>
        <end position="301"/>
    </location>
</feature>
<dbReference type="Pfam" id="PF08376">
    <property type="entry name" value="NIT"/>
    <property type="match status" value="1"/>
</dbReference>
<keyword evidence="5" id="KW-1133">Transmembrane helix</keyword>
<feature type="domain" description="HAMP" evidence="7">
    <location>
        <begin position="332"/>
        <end position="385"/>
    </location>
</feature>
<dbReference type="Gene3D" id="1.10.287.950">
    <property type="entry name" value="Methyl-accepting chemotaxis protein"/>
    <property type="match status" value="1"/>
</dbReference>
<dbReference type="Gene3D" id="6.10.340.10">
    <property type="match status" value="1"/>
</dbReference>
<keyword evidence="4" id="KW-0175">Coiled coil</keyword>
<keyword evidence="5" id="KW-0472">Membrane</keyword>